<dbReference type="InterPro" id="IPR024975">
    <property type="entry name" value="NOV_C"/>
</dbReference>
<reference evidence="2 3" key="1">
    <citation type="journal article" date="2010" name="Stand. Genomic Sci.">
        <title>Complete genome sequence of Marinobacter adhaerens type strain (HP15), a diatom-interacting marine microorganism.</title>
        <authorList>
            <person name="Gardes A."/>
            <person name="Kaeppel E."/>
            <person name="Shehzad A."/>
            <person name="Seebah S."/>
            <person name="Teeling H."/>
            <person name="Yarza P."/>
            <person name="Glockner F.O."/>
            <person name="Grossart H.P."/>
            <person name="Ullrich M.S."/>
        </authorList>
    </citation>
    <scope>NUCLEOTIDE SEQUENCE [LARGE SCALE GENOMIC DNA]</scope>
    <source>
        <strain evidence="3">DSM 23420 / HP15</strain>
    </source>
</reference>
<evidence type="ECO:0000313" key="2">
    <source>
        <dbReference type="EMBL" id="ADP97348.1"/>
    </source>
</evidence>
<evidence type="ECO:0000259" key="1">
    <source>
        <dbReference type="Pfam" id="PF13020"/>
    </source>
</evidence>
<feature type="domain" description="Protein NO VEIN C-terminal" evidence="1">
    <location>
        <begin position="378"/>
        <end position="476"/>
    </location>
</feature>
<dbReference type="eggNOG" id="COG3440">
    <property type="taxonomic scope" value="Bacteria"/>
</dbReference>
<dbReference type="AlphaFoldDB" id="E4PM20"/>
<dbReference type="Proteomes" id="UP000007077">
    <property type="component" value="Chromosome"/>
</dbReference>
<dbReference type="STRING" id="225937.HP15_1584"/>
<dbReference type="EMBL" id="CP001978">
    <property type="protein sequence ID" value="ADP97348.1"/>
    <property type="molecule type" value="Genomic_DNA"/>
</dbReference>
<accession>E4PM20</accession>
<sequence length="496" mass="57593">MARRTLSARWLQYRHELWNGGRADRSTHALSPDPQVCGRSARPTWWRTMGHPGESGLLEWPVSLLDYEKRFSTLRVNRGAANKSPHKVAMLQAVMDLVESGEVANNRFYFDDNLRSHFTKRFQELASPSDRNNPHLPYFHLRSEGFWHLKVRPGQHESYAQLTTATSPGVIDAHIDHAFLEDELFELMGNQIGRELLRSALLVNLDDTSIRELLKPKRGGWDWLECEFLVNDYVKMLEKELAGAKYNKSAHRRALQPRLNGRSERSIEDKHQNVSAVLLELGLPYIPGYKPYFNYQKQLKSVVLSYLAGHQKLVAHLHVVADTVAEEPEYYDRGWDSVFDPEPPERIPNVDEIRPSYLAKHIDFSERERRNRQLGERAEEFVLRMEKQRLTAQGRPDLAAEVEWSSKDRGDGLGFDIRSFDSNGDQERFLEVKATNSGKYLPFFISENERAFSNDYSDAFRLYRVYEFTTAPKFFILPGSIEQHVHLLPQNYRARF</sequence>
<reference evidence="3" key="2">
    <citation type="submission" date="2010-02" db="EMBL/GenBank/DDBJ databases">
        <title>Complete genome sequence of Marinobacter adhaerens type strain (HP15).</title>
        <authorList>
            <person name="Gaerdes A.A.M."/>
            <person name="Kaeppel E."/>
            <person name="Shezad A."/>
            <person name="Seebah S."/>
            <person name="Teeling H."/>
            <person name="Yarza P."/>
            <person name="Gloeckner F.O."/>
            <person name="Ullrich M.S."/>
        </authorList>
    </citation>
    <scope>NUCLEOTIDE SEQUENCE [LARGE SCALE GENOMIC DNA]</scope>
    <source>
        <strain evidence="3">DSM 23420 / HP15</strain>
    </source>
</reference>
<dbReference type="HOGENOM" id="CLU_549569_0_0_6"/>
<name>E4PM20_MARAH</name>
<organism evidence="2 3">
    <name type="scientific">Marinobacter adhaerens (strain DSM 23420 / HP15)</name>
    <dbReference type="NCBI Taxonomy" id="225937"/>
    <lineage>
        <taxon>Bacteria</taxon>
        <taxon>Pseudomonadati</taxon>
        <taxon>Pseudomonadota</taxon>
        <taxon>Gammaproteobacteria</taxon>
        <taxon>Pseudomonadales</taxon>
        <taxon>Marinobacteraceae</taxon>
        <taxon>Marinobacter</taxon>
    </lineage>
</organism>
<gene>
    <name evidence="2" type="ordered locus">HP15_1584</name>
</gene>
<dbReference type="KEGG" id="mad:HP15_1584"/>
<dbReference type="PATRIC" id="fig|225937.3.peg.1595"/>
<evidence type="ECO:0000313" key="3">
    <source>
        <dbReference type="Proteomes" id="UP000007077"/>
    </source>
</evidence>
<dbReference type="Pfam" id="PF13020">
    <property type="entry name" value="NOV_C"/>
    <property type="match status" value="1"/>
</dbReference>
<proteinExistence type="predicted"/>
<protein>
    <recommendedName>
        <fullName evidence="1">Protein NO VEIN C-terminal domain-containing protein</fullName>
    </recommendedName>
</protein>